<comment type="caution">
    <text evidence="2">The sequence shown here is derived from an EMBL/GenBank/DDBJ whole genome shotgun (WGS) entry which is preliminary data.</text>
</comment>
<sequence>MQGRSRQIFAIGASLLFAGRAPAVWADTLEPGHDGAGMRVPLAPATKLAAANLADQLPAPAFRSQKLNPTGRAVVLTVPAKDGGSYLGDVPVQIDVDDRLTFPAARVVQLLSELLAPDVLESLRTSFGGKTQVSAEDLAPVGIGVDYDPRTLELRFSIPTERRASRAVSVSALDRSRVGELLKPANFSAYVNLRSSLDLVEDGFDQGLRQPVMLVDGALRLGPIVAESDAIWQPGALGGDFQRLGSRFVFDDTRHLVRISAGDLEAQARGFQSAPDIAGISFFRSYSVLNPQQVVRPRGDRAFRLDRASTVEVIVNGQQVRRLQLAPGNYNLRDFPFTQGGNDIRLNILDDTGRTEVVQFNLFVDQTQLAKGLSEFGLYAGVKAPLGSRGPRYSDDWIASGYYRRGLTDALTVGVNFQADADSRMGGVEAVVGTPFGTLGTNVSFSKVDGVGSGHAFNATFQRLIQRPSGLGDTFNLFVERRSRRFAPVSFFLPDNPYKYELGGGYTHAFTTSFFGGADVRFSKGRTGRPNVQNYRLSAGWRFSDRATLNAEARYQEDTLGREFSGFVSLIVRLGRYSTVRSDFDTRDNRFRASYQTLSGSGVGSYNVTADVERSDNGAGVSVNANYFANRAELGFSHFGTYTRGFGDSQNQRSTFRLGTSLALADGAVSLGRPIFDSFAIVRPHRSLGKADIVVDASTFGNAANSGSLRSATMPSLPSYSERTVPLDVRNAPPGTDIGQGSFRVFPSYRSGYVVTVGSDYNVTALGIMLDLDGQPVSLVSGTATEVAHPERPAQTVFTNRQGRFGATGLAPGKWRVEMLDAARSTFEIEIPQKATGVVQLGEIKAVEKK</sequence>
<organism evidence="2 3">
    <name type="scientific">Novosphingobium subterraneum</name>
    <dbReference type="NCBI Taxonomy" id="48936"/>
    <lineage>
        <taxon>Bacteria</taxon>
        <taxon>Pseudomonadati</taxon>
        <taxon>Pseudomonadota</taxon>
        <taxon>Alphaproteobacteria</taxon>
        <taxon>Sphingomonadales</taxon>
        <taxon>Sphingomonadaceae</taxon>
        <taxon>Novosphingobium</taxon>
    </lineage>
</organism>
<dbReference type="GO" id="GO:0009279">
    <property type="term" value="C:cell outer membrane"/>
    <property type="evidence" value="ECO:0007669"/>
    <property type="project" value="TreeGrafter"/>
</dbReference>
<dbReference type="EMBL" id="JRVC01000008">
    <property type="protein sequence ID" value="KHS46734.1"/>
    <property type="molecule type" value="Genomic_DNA"/>
</dbReference>
<dbReference type="PATRIC" id="fig|48936.3.peg.1978"/>
<evidence type="ECO:0000313" key="2">
    <source>
        <dbReference type="EMBL" id="KHS46734.1"/>
    </source>
</evidence>
<dbReference type="Proteomes" id="UP000031338">
    <property type="component" value="Unassembled WGS sequence"/>
</dbReference>
<dbReference type="InterPro" id="IPR000015">
    <property type="entry name" value="Fimb_usher"/>
</dbReference>
<protein>
    <submittedName>
        <fullName evidence="2">P pilus assembly protein, porin PapC</fullName>
    </submittedName>
</protein>
<dbReference type="GO" id="GO:0009297">
    <property type="term" value="P:pilus assembly"/>
    <property type="evidence" value="ECO:0007669"/>
    <property type="project" value="InterPro"/>
</dbReference>
<dbReference type="AlphaFoldDB" id="A0A0B9A7W6"/>
<feature type="chain" id="PRO_5002141372" evidence="1">
    <location>
        <begin position="27"/>
        <end position="850"/>
    </location>
</feature>
<evidence type="ECO:0000256" key="1">
    <source>
        <dbReference type="SAM" id="SignalP"/>
    </source>
</evidence>
<keyword evidence="1" id="KW-0732">Signal</keyword>
<dbReference type="Gene3D" id="2.60.40.3110">
    <property type="match status" value="1"/>
</dbReference>
<proteinExistence type="predicted"/>
<dbReference type="GO" id="GO:0015473">
    <property type="term" value="F:fimbrial usher porin activity"/>
    <property type="evidence" value="ECO:0007669"/>
    <property type="project" value="InterPro"/>
</dbReference>
<dbReference type="PANTHER" id="PTHR30451">
    <property type="entry name" value="OUTER MEMBRANE USHER PROTEIN"/>
    <property type="match status" value="1"/>
</dbReference>
<name>A0A0B9A7W6_9SPHN</name>
<accession>A0A0B9A7W6</accession>
<reference evidence="2 3" key="1">
    <citation type="submission" date="2014-10" db="EMBL/GenBank/DDBJ databases">
        <title>Draft genome sequence of Novosphingobium subterraneum DSM 12447.</title>
        <authorList>
            <person name="Gan H.M."/>
            <person name="Gan H.Y."/>
            <person name="Savka M.A."/>
        </authorList>
    </citation>
    <scope>NUCLEOTIDE SEQUENCE [LARGE SCALE GENOMIC DNA]</scope>
    <source>
        <strain evidence="2 3">DSM 12447</strain>
    </source>
</reference>
<evidence type="ECO:0000313" key="3">
    <source>
        <dbReference type="Proteomes" id="UP000031338"/>
    </source>
</evidence>
<gene>
    <name evidence="2" type="primary">papC</name>
    <name evidence="2" type="ORF">NJ75_01970</name>
</gene>
<feature type="signal peptide" evidence="1">
    <location>
        <begin position="1"/>
        <end position="26"/>
    </location>
</feature>
<dbReference type="STRING" id="48936.NJ75_01970"/>
<dbReference type="PANTHER" id="PTHR30451:SF5">
    <property type="entry name" value="SLR0019 PROTEIN"/>
    <property type="match status" value="1"/>
</dbReference>
<keyword evidence="3" id="KW-1185">Reference proteome</keyword>